<protein>
    <submittedName>
        <fullName evidence="2">NUDIX hydrolase</fullName>
    </submittedName>
</protein>
<dbReference type="PROSITE" id="PS51462">
    <property type="entry name" value="NUDIX"/>
    <property type="match status" value="1"/>
</dbReference>
<dbReference type="SUPFAM" id="SSF55811">
    <property type="entry name" value="Nudix"/>
    <property type="match status" value="1"/>
</dbReference>
<dbReference type="Gene3D" id="3.90.79.10">
    <property type="entry name" value="Nucleoside Triphosphate Pyrophosphohydrolase"/>
    <property type="match status" value="1"/>
</dbReference>
<keyword evidence="2" id="KW-0378">Hydrolase</keyword>
<name>A0ABS8XWY6_9BURK</name>
<feature type="domain" description="Nudix hydrolase" evidence="1">
    <location>
        <begin position="133"/>
        <end position="303"/>
    </location>
</feature>
<evidence type="ECO:0000313" key="3">
    <source>
        <dbReference type="Proteomes" id="UP001200741"/>
    </source>
</evidence>
<dbReference type="RefSeq" id="WP_233370512.1">
    <property type="nucleotide sequence ID" value="NZ_JAJTWU010000002.1"/>
</dbReference>
<accession>A0ABS8XWY6</accession>
<sequence>MERLLLALPANAEEGSTRVHVEETDLIRVLEQDAPSDAALAIVGLIRRLFQATCLLDDGELEKGRWAFVSFPAELMARSLLSTLSTPGQTLFPLHYWEQDAGKPEDEIESQRRLLHFLEDGRQRFHPSRQASPIRFVYVAWGVIRLGDRYLLVQREDRDRSKGGVPHWVLTGGRLALKDLPRETRQKALAGWSGGLDGQLLGALELTLARELEEEVGLLPEHYAAHRFQVLDSYRQVEGARNSHALTQYFFALYSILLEPGGELALMQTEQAAPEKMAWFTADELLNDNRPDGKRAYVNALKAGGYEAARVLLAGVPDSGSPSLRLPTAAETCAVDLPGSYGSAFLVGKTGKEQPLRCDLLQEEWELLMLLAWHAKDLPCQPSPEHVSLLHRGWIVLKSRLAQGVADQLVRKLQGKAPLPTPRLLNGQFVRLDIDPRLLFLARTFFRVEVPEGEADSRLAIHLEAIDTTFGHLGKATSVHELSRSLVRALLSIEQGDGPGQLSDPDRQFRDAFKSSQAIGLRKLVYVDKKEYRMGLRRTLA</sequence>
<proteinExistence type="predicted"/>
<dbReference type="Proteomes" id="UP001200741">
    <property type="component" value="Unassembled WGS sequence"/>
</dbReference>
<organism evidence="2 3">
    <name type="scientific">Pelomonas cellulosilytica</name>
    <dbReference type="NCBI Taxonomy" id="2906762"/>
    <lineage>
        <taxon>Bacteria</taxon>
        <taxon>Pseudomonadati</taxon>
        <taxon>Pseudomonadota</taxon>
        <taxon>Betaproteobacteria</taxon>
        <taxon>Burkholderiales</taxon>
        <taxon>Sphaerotilaceae</taxon>
        <taxon>Roseateles</taxon>
    </lineage>
</organism>
<dbReference type="GO" id="GO:0016787">
    <property type="term" value="F:hydrolase activity"/>
    <property type="evidence" value="ECO:0007669"/>
    <property type="project" value="UniProtKB-KW"/>
</dbReference>
<gene>
    <name evidence="2" type="ORF">LXT13_04975</name>
</gene>
<evidence type="ECO:0000313" key="2">
    <source>
        <dbReference type="EMBL" id="MCE4553800.1"/>
    </source>
</evidence>
<evidence type="ECO:0000259" key="1">
    <source>
        <dbReference type="PROSITE" id="PS51462"/>
    </source>
</evidence>
<dbReference type="InterPro" id="IPR015797">
    <property type="entry name" value="NUDIX_hydrolase-like_dom_sf"/>
</dbReference>
<dbReference type="EMBL" id="JAJTWU010000002">
    <property type="protein sequence ID" value="MCE4553800.1"/>
    <property type="molecule type" value="Genomic_DNA"/>
</dbReference>
<dbReference type="InterPro" id="IPR000086">
    <property type="entry name" value="NUDIX_hydrolase_dom"/>
</dbReference>
<comment type="caution">
    <text evidence="2">The sequence shown here is derived from an EMBL/GenBank/DDBJ whole genome shotgun (WGS) entry which is preliminary data.</text>
</comment>
<keyword evidence="3" id="KW-1185">Reference proteome</keyword>
<reference evidence="2 3" key="1">
    <citation type="submission" date="2021-12" db="EMBL/GenBank/DDBJ databases">
        <title>Genome seq of P8.</title>
        <authorList>
            <person name="Seo T."/>
        </authorList>
    </citation>
    <scope>NUCLEOTIDE SEQUENCE [LARGE SCALE GENOMIC DNA]</scope>
    <source>
        <strain evidence="2 3">P8</strain>
    </source>
</reference>